<accession>A0A063Y2T5</accession>
<dbReference type="NCBIfam" id="TIGR00177">
    <property type="entry name" value="molyb_syn"/>
    <property type="match status" value="1"/>
</dbReference>
<dbReference type="InterPro" id="IPR005110">
    <property type="entry name" value="MoeA_linker/N"/>
</dbReference>
<evidence type="ECO:0000256" key="2">
    <source>
        <dbReference type="ARBA" id="ARBA00002901"/>
    </source>
</evidence>
<dbReference type="PROSITE" id="PS01079">
    <property type="entry name" value="MOCF_BIOSYNTHESIS_2"/>
    <property type="match status" value="1"/>
</dbReference>
<dbReference type="CDD" id="cd00887">
    <property type="entry name" value="MoeA"/>
    <property type="match status" value="1"/>
</dbReference>
<evidence type="ECO:0000256" key="4">
    <source>
        <dbReference type="ARBA" id="ARBA00010763"/>
    </source>
</evidence>
<dbReference type="NCBIfam" id="NF045515">
    <property type="entry name" value="Glp_gephyrin"/>
    <property type="match status" value="1"/>
</dbReference>
<evidence type="ECO:0000256" key="11">
    <source>
        <dbReference type="RuleBase" id="RU365090"/>
    </source>
</evidence>
<dbReference type="InterPro" id="IPR038987">
    <property type="entry name" value="MoeA-like"/>
</dbReference>
<dbReference type="PANTHER" id="PTHR10192">
    <property type="entry name" value="MOLYBDOPTERIN BIOSYNTHESIS PROTEIN"/>
    <property type="match status" value="1"/>
</dbReference>
<keyword evidence="7 11" id="KW-0479">Metal-binding</keyword>
<evidence type="ECO:0000313" key="13">
    <source>
        <dbReference type="EMBL" id="KDE39081.1"/>
    </source>
</evidence>
<evidence type="ECO:0000256" key="5">
    <source>
        <dbReference type="ARBA" id="ARBA00022505"/>
    </source>
</evidence>
<dbReference type="InterPro" id="IPR036425">
    <property type="entry name" value="MoaB/Mog-like_dom_sf"/>
</dbReference>
<comment type="catalytic activity">
    <reaction evidence="10">
        <text>adenylyl-molybdopterin + molybdate = Mo-molybdopterin + AMP + H(+)</text>
        <dbReference type="Rhea" id="RHEA:35047"/>
        <dbReference type="ChEBI" id="CHEBI:15378"/>
        <dbReference type="ChEBI" id="CHEBI:36264"/>
        <dbReference type="ChEBI" id="CHEBI:62727"/>
        <dbReference type="ChEBI" id="CHEBI:71302"/>
        <dbReference type="ChEBI" id="CHEBI:456215"/>
        <dbReference type="EC" id="2.10.1.1"/>
    </reaction>
</comment>
<dbReference type="FunFam" id="3.40.980.10:FF:000004">
    <property type="entry name" value="Molybdopterin molybdenumtransferase"/>
    <property type="match status" value="1"/>
</dbReference>
<dbReference type="GO" id="GO:0061599">
    <property type="term" value="F:molybdopterin molybdotransferase activity"/>
    <property type="evidence" value="ECO:0007669"/>
    <property type="project" value="UniProtKB-UniRule"/>
</dbReference>
<evidence type="ECO:0000256" key="9">
    <source>
        <dbReference type="ARBA" id="ARBA00023150"/>
    </source>
</evidence>
<comment type="caution">
    <text evidence="13">The sequence shown here is derived from an EMBL/GenBank/DDBJ whole genome shotgun (WGS) entry which is preliminary data.</text>
</comment>
<evidence type="ECO:0000259" key="12">
    <source>
        <dbReference type="SMART" id="SM00852"/>
    </source>
</evidence>
<reference evidence="13 14" key="1">
    <citation type="journal article" date="2005" name="Int. J. Syst. Evol. Microbiol.">
        <title>Nitrincola lacisaponensis gen. nov., sp. nov., a novel alkaliphilic bacterium isolated from an alkaline, saline lake.</title>
        <authorList>
            <person name="Dimitriu P.A."/>
            <person name="Shukla S.K."/>
            <person name="Conradt J."/>
            <person name="Marquez M.C."/>
            <person name="Ventosa A."/>
            <person name="Maglia A."/>
            <person name="Peyton B.M."/>
            <person name="Pinkart H.C."/>
            <person name="Mormile M.R."/>
        </authorList>
    </citation>
    <scope>NUCLEOTIDE SEQUENCE [LARGE SCALE GENOMIC DNA]</scope>
    <source>
        <strain evidence="13 14">4CA</strain>
    </source>
</reference>
<gene>
    <name evidence="13" type="ORF">ADINL_2210</name>
</gene>
<dbReference type="EC" id="2.10.1.1" evidence="11"/>
<dbReference type="GO" id="GO:0005829">
    <property type="term" value="C:cytosol"/>
    <property type="evidence" value="ECO:0007669"/>
    <property type="project" value="TreeGrafter"/>
</dbReference>
<proteinExistence type="inferred from homology"/>
<dbReference type="GO" id="GO:0046872">
    <property type="term" value="F:metal ion binding"/>
    <property type="evidence" value="ECO:0007669"/>
    <property type="project" value="UniProtKB-UniRule"/>
</dbReference>
<name>A0A063Y2T5_9GAMM</name>
<dbReference type="SUPFAM" id="SSF63867">
    <property type="entry name" value="MoeA C-terminal domain-like"/>
    <property type="match status" value="1"/>
</dbReference>
<evidence type="ECO:0000256" key="1">
    <source>
        <dbReference type="ARBA" id="ARBA00001946"/>
    </source>
</evidence>
<dbReference type="GO" id="GO:0006777">
    <property type="term" value="P:Mo-molybdopterin cofactor biosynthetic process"/>
    <property type="evidence" value="ECO:0007669"/>
    <property type="project" value="UniProtKB-UniRule"/>
</dbReference>
<keyword evidence="8 11" id="KW-0460">Magnesium</keyword>
<dbReference type="Gene3D" id="2.170.190.11">
    <property type="entry name" value="Molybdopterin biosynthesis moea protein, domain 3"/>
    <property type="match status" value="1"/>
</dbReference>
<dbReference type="Gene3D" id="2.40.340.10">
    <property type="entry name" value="MoeA, C-terminal, domain IV"/>
    <property type="match status" value="1"/>
</dbReference>
<dbReference type="InterPro" id="IPR001453">
    <property type="entry name" value="MoaB/Mog_dom"/>
</dbReference>
<feature type="domain" description="MoaB/Mog" evidence="12">
    <location>
        <begin position="172"/>
        <end position="309"/>
    </location>
</feature>
<dbReference type="Gene3D" id="3.90.105.10">
    <property type="entry name" value="Molybdopterin biosynthesis moea protein, domain 2"/>
    <property type="match status" value="1"/>
</dbReference>
<dbReference type="Pfam" id="PF03454">
    <property type="entry name" value="MoeA_C"/>
    <property type="match status" value="1"/>
</dbReference>
<dbReference type="AlphaFoldDB" id="A0A063Y2T5"/>
<comment type="cofactor">
    <cofactor evidence="1 11">
        <name>Mg(2+)</name>
        <dbReference type="ChEBI" id="CHEBI:18420"/>
    </cofactor>
</comment>
<dbReference type="InterPro" id="IPR005111">
    <property type="entry name" value="MoeA_C_domain_IV"/>
</dbReference>
<evidence type="ECO:0000256" key="3">
    <source>
        <dbReference type="ARBA" id="ARBA00005046"/>
    </source>
</evidence>
<dbReference type="Gene3D" id="3.40.980.10">
    <property type="entry name" value="MoaB/Mog-like domain"/>
    <property type="match status" value="1"/>
</dbReference>
<evidence type="ECO:0000256" key="6">
    <source>
        <dbReference type="ARBA" id="ARBA00022679"/>
    </source>
</evidence>
<keyword evidence="9 11" id="KW-0501">Molybdenum cofactor biosynthesis</keyword>
<dbReference type="SUPFAM" id="SSF53218">
    <property type="entry name" value="Molybdenum cofactor biosynthesis proteins"/>
    <property type="match status" value="1"/>
</dbReference>
<comment type="pathway">
    <text evidence="3 11">Cofactor biosynthesis; molybdopterin biosynthesis.</text>
</comment>
<dbReference type="SUPFAM" id="SSF63882">
    <property type="entry name" value="MoeA N-terminal region -like"/>
    <property type="match status" value="1"/>
</dbReference>
<dbReference type="UniPathway" id="UPA00344"/>
<dbReference type="SMART" id="SM00852">
    <property type="entry name" value="MoCF_biosynth"/>
    <property type="match status" value="1"/>
</dbReference>
<dbReference type="InterPro" id="IPR008284">
    <property type="entry name" value="MoCF_biosynth_CS"/>
</dbReference>
<dbReference type="STRING" id="267850.ADINL_2210"/>
<evidence type="ECO:0000256" key="8">
    <source>
        <dbReference type="ARBA" id="ARBA00022842"/>
    </source>
</evidence>
<comment type="similarity">
    <text evidence="4 11">Belongs to the MoeA family.</text>
</comment>
<dbReference type="Proteomes" id="UP000027318">
    <property type="component" value="Unassembled WGS sequence"/>
</dbReference>
<organism evidence="13 14">
    <name type="scientific">Nitrincola lacisaponensis</name>
    <dbReference type="NCBI Taxonomy" id="267850"/>
    <lineage>
        <taxon>Bacteria</taxon>
        <taxon>Pseudomonadati</taxon>
        <taxon>Pseudomonadota</taxon>
        <taxon>Gammaproteobacteria</taxon>
        <taxon>Oceanospirillales</taxon>
        <taxon>Oceanospirillaceae</taxon>
        <taxon>Nitrincola</taxon>
    </lineage>
</organism>
<evidence type="ECO:0000256" key="7">
    <source>
        <dbReference type="ARBA" id="ARBA00022723"/>
    </source>
</evidence>
<dbReference type="InterPro" id="IPR036688">
    <property type="entry name" value="MoeA_C_domain_IV_sf"/>
</dbReference>
<comment type="function">
    <text evidence="2 11">Catalyzes the insertion of molybdate into adenylated molybdopterin with the concomitant release of AMP.</text>
</comment>
<dbReference type="PANTHER" id="PTHR10192:SF5">
    <property type="entry name" value="GEPHYRIN"/>
    <property type="match status" value="1"/>
</dbReference>
<evidence type="ECO:0000313" key="14">
    <source>
        <dbReference type="Proteomes" id="UP000027318"/>
    </source>
</evidence>
<dbReference type="InterPro" id="IPR036135">
    <property type="entry name" value="MoeA_linker/N_sf"/>
</dbReference>
<keyword evidence="5 11" id="KW-0500">Molybdenum</keyword>
<keyword evidence="14" id="KW-1185">Reference proteome</keyword>
<protein>
    <recommendedName>
        <fullName evidence="11">Molybdopterin molybdenumtransferase</fullName>
        <ecNumber evidence="11">2.10.1.1</ecNumber>
    </recommendedName>
</protein>
<evidence type="ECO:0000256" key="10">
    <source>
        <dbReference type="ARBA" id="ARBA00047317"/>
    </source>
</evidence>
<dbReference type="PATRIC" id="fig|267850.7.peg.2178"/>
<keyword evidence="6 11" id="KW-0808">Transferase</keyword>
<sequence length="405" mass="43231">MPVEQALSRMLAMTPVVHATESLPLLEAMGHVLARDIYASVNVPPADNSAMDGYALRLADAGAPLPVSQRVAAGQAPGPLKPGTCARIFTGAEIPAGADLVVMQEAVRFTAFEDVVVPDDLVSGQNIRPAGQDIRQGDCVLQAGIRLDYRHLGLLASIGVAQVEVFRRVRVAILSTGDELVMPGQTLQPGQIYNSNRYLLQGFLQQMGAEVVSFAQVPDCYEMTLTALRQAAEQADLIISTGGVSVGEEDHVKPAVEALGHLSLWKLAMKPGKPVAFGQIGSSLFLGLPGNPVSTFVGAQVFVTPVLAKLSGQSSGDRLCLSGTVDFSATARIRQEYLRVQAEWVENHWRLSAFPNQNSGVLTSAIRCNALAVLPPDTHVAPGDRLTFWLYDDRPSPSPSPSHDL</sequence>
<dbReference type="EMBL" id="JMSZ01000032">
    <property type="protein sequence ID" value="KDE39081.1"/>
    <property type="molecule type" value="Genomic_DNA"/>
</dbReference>
<dbReference type="Pfam" id="PF03453">
    <property type="entry name" value="MoeA_N"/>
    <property type="match status" value="1"/>
</dbReference>
<dbReference type="Pfam" id="PF00994">
    <property type="entry name" value="MoCF_biosynth"/>
    <property type="match status" value="1"/>
</dbReference>